<evidence type="ECO:0000313" key="2">
    <source>
        <dbReference type="Proteomes" id="UP000027997"/>
    </source>
</evidence>
<organism evidence="1 2">
    <name type="scientific">Endozoicomonas elysicola</name>
    <dbReference type="NCBI Taxonomy" id="305900"/>
    <lineage>
        <taxon>Bacteria</taxon>
        <taxon>Pseudomonadati</taxon>
        <taxon>Pseudomonadota</taxon>
        <taxon>Gammaproteobacteria</taxon>
        <taxon>Oceanospirillales</taxon>
        <taxon>Endozoicomonadaceae</taxon>
        <taxon>Endozoicomonas</taxon>
    </lineage>
</organism>
<dbReference type="RefSeq" id="WP_020583405.1">
    <property type="nucleotide sequence ID" value="NZ_JOJP01000001.1"/>
</dbReference>
<proteinExistence type="predicted"/>
<dbReference type="Proteomes" id="UP000027997">
    <property type="component" value="Unassembled WGS sequence"/>
</dbReference>
<sequence>MIVGIATFGLSLLAGAPAPLAAALGFGACILFEIGRYIFPPSHISVSRNSAASAVSPTGHQFSSRSTTVKIADLTGESSFLTNLKNHLVASGFSEKSASEKMDEIRANAQLFPYESVVSFAYELNVSRPLLGSSSCNFHFSIT</sequence>
<evidence type="ECO:0000313" key="1">
    <source>
        <dbReference type="EMBL" id="KEI71702.1"/>
    </source>
</evidence>
<accession>A0A081KC26</accession>
<dbReference type="AlphaFoldDB" id="A0A081KC26"/>
<comment type="caution">
    <text evidence="1">The sequence shown here is derived from an EMBL/GenBank/DDBJ whole genome shotgun (WGS) entry which is preliminary data.</text>
</comment>
<gene>
    <name evidence="1" type="ORF">GV64_14000</name>
</gene>
<dbReference type="EMBL" id="JOJP01000001">
    <property type="protein sequence ID" value="KEI71702.1"/>
    <property type="molecule type" value="Genomic_DNA"/>
</dbReference>
<dbReference type="STRING" id="305900.GV64_14000"/>
<name>A0A081KC26_9GAMM</name>
<reference evidence="1 2" key="1">
    <citation type="submission" date="2014-06" db="EMBL/GenBank/DDBJ databases">
        <title>Whole Genome Sequences of Three Symbiotic Endozoicomonas Bacteria.</title>
        <authorList>
            <person name="Neave M.J."/>
            <person name="Apprill A."/>
            <person name="Voolstra C.R."/>
        </authorList>
    </citation>
    <scope>NUCLEOTIDE SEQUENCE [LARGE SCALE GENOMIC DNA]</scope>
    <source>
        <strain evidence="1 2">DSM 22380</strain>
    </source>
</reference>
<protein>
    <submittedName>
        <fullName evidence="1">Uncharacterized protein</fullName>
    </submittedName>
</protein>
<keyword evidence="2" id="KW-1185">Reference proteome</keyword>